<dbReference type="InterPro" id="IPR020255">
    <property type="entry name" value="CsgA"/>
</dbReference>
<proteinExistence type="predicted"/>
<organism evidence="1">
    <name type="scientific">Neobacillus citreus</name>
    <dbReference type="NCBI Taxonomy" id="2833578"/>
    <lineage>
        <taxon>Bacteria</taxon>
        <taxon>Bacillati</taxon>
        <taxon>Bacillota</taxon>
        <taxon>Bacilli</taxon>
        <taxon>Bacillales</taxon>
        <taxon>Bacillaceae</taxon>
        <taxon>Neobacillus</taxon>
    </lineage>
</organism>
<dbReference type="AlphaFoldDB" id="A0A942T3K3"/>
<sequence>MDKTLGYLREILSNYTDNHTDGKQVYQKLVKGHYHSEGDFVRDLSSKEMDFLNKILPDEIKYAREEQDEKRAYQLNEVYELLL</sequence>
<dbReference type="EMBL" id="JAGYPE010000005">
    <property type="protein sequence ID" value="MBS4185449.1"/>
    <property type="molecule type" value="Genomic_DNA"/>
</dbReference>
<evidence type="ECO:0000313" key="3">
    <source>
        <dbReference type="Proteomes" id="UP000677265"/>
    </source>
</evidence>
<dbReference type="EMBL" id="JAGYPE020000045">
    <property type="protein sequence ID" value="MCH6267931.1"/>
    <property type="molecule type" value="Genomic_DNA"/>
</dbReference>
<gene>
    <name evidence="2" type="ORF">KHB02_020610</name>
    <name evidence="1" type="ORF">KHB02_29115</name>
</gene>
<evidence type="ECO:0000313" key="2">
    <source>
        <dbReference type="EMBL" id="MCH6267931.1"/>
    </source>
</evidence>
<reference evidence="1" key="1">
    <citation type="submission" date="2021-05" db="EMBL/GenBank/DDBJ databases">
        <title>Novel Bacillus species.</title>
        <authorList>
            <person name="Liu G."/>
        </authorList>
    </citation>
    <scope>NUCLEOTIDE SEQUENCE</scope>
    <source>
        <strain evidence="1 3">FJAT-50051</strain>
    </source>
</reference>
<accession>A0A942T3K3</accession>
<name>A0A942T3K3_9BACI</name>
<evidence type="ECO:0000313" key="1">
    <source>
        <dbReference type="EMBL" id="MBS4185449.1"/>
    </source>
</evidence>
<dbReference type="Pfam" id="PF17334">
    <property type="entry name" value="CsgA"/>
    <property type="match status" value="1"/>
</dbReference>
<dbReference type="RefSeq" id="WP_213120607.1">
    <property type="nucleotide sequence ID" value="NZ_JAGYPE020000045.1"/>
</dbReference>
<protein>
    <submittedName>
        <fullName evidence="1">Sigma-G-dependent sporulation-specific acid-soluble spore protein CsgA</fullName>
    </submittedName>
</protein>
<keyword evidence="3" id="KW-1185">Reference proteome</keyword>
<comment type="caution">
    <text evidence="1">The sequence shown here is derived from an EMBL/GenBank/DDBJ whole genome shotgun (WGS) entry which is preliminary data.</text>
</comment>
<dbReference type="Proteomes" id="UP000677265">
    <property type="component" value="Unassembled WGS sequence"/>
</dbReference>